<evidence type="ECO:0000313" key="10">
    <source>
        <dbReference type="Proteomes" id="UP000799770"/>
    </source>
</evidence>
<evidence type="ECO:0000256" key="6">
    <source>
        <dbReference type="SAM" id="Phobius"/>
    </source>
</evidence>
<feature type="region of interest" description="Disordered" evidence="5">
    <location>
        <begin position="281"/>
        <end position="300"/>
    </location>
</feature>
<feature type="domain" description="Glucose receptor Git3-like N-terminal" evidence="7">
    <location>
        <begin position="66"/>
        <end position="252"/>
    </location>
</feature>
<keyword evidence="3 6" id="KW-1133">Transmembrane helix</keyword>
<dbReference type="GO" id="GO:0007189">
    <property type="term" value="P:adenylate cyclase-activating G protein-coupled receptor signaling pathway"/>
    <property type="evidence" value="ECO:0007669"/>
    <property type="project" value="TreeGrafter"/>
</dbReference>
<feature type="domain" description="G protein-coupled receptor GPR1/2/3 C-terminal" evidence="8">
    <location>
        <begin position="400"/>
        <end position="473"/>
    </location>
</feature>
<feature type="compositionally biased region" description="Polar residues" evidence="5">
    <location>
        <begin position="334"/>
        <end position="353"/>
    </location>
</feature>
<dbReference type="EMBL" id="ML977312">
    <property type="protein sequence ID" value="KAF2121470.1"/>
    <property type="molecule type" value="Genomic_DNA"/>
</dbReference>
<feature type="region of interest" description="Disordered" evidence="5">
    <location>
        <begin position="542"/>
        <end position="563"/>
    </location>
</feature>
<feature type="transmembrane region" description="Helical" evidence="6">
    <location>
        <begin position="218"/>
        <end position="245"/>
    </location>
</feature>
<feature type="transmembrane region" description="Helical" evidence="6">
    <location>
        <begin position="99"/>
        <end position="122"/>
    </location>
</feature>
<dbReference type="PANTHER" id="PTHR23112:SF37">
    <property type="entry name" value="G PROTEIN-COUPLED RECEPTOR GPR1"/>
    <property type="match status" value="1"/>
</dbReference>
<dbReference type="Proteomes" id="UP000799770">
    <property type="component" value="Unassembled WGS sequence"/>
</dbReference>
<evidence type="ECO:0000313" key="9">
    <source>
        <dbReference type="EMBL" id="KAF2121470.1"/>
    </source>
</evidence>
<dbReference type="GO" id="GO:0004930">
    <property type="term" value="F:G protein-coupled receptor activity"/>
    <property type="evidence" value="ECO:0007669"/>
    <property type="project" value="TreeGrafter"/>
</dbReference>
<dbReference type="GO" id="GO:0005886">
    <property type="term" value="C:plasma membrane"/>
    <property type="evidence" value="ECO:0007669"/>
    <property type="project" value="TreeGrafter"/>
</dbReference>
<dbReference type="AlphaFoldDB" id="A0A6A5ZP50"/>
<evidence type="ECO:0000256" key="4">
    <source>
        <dbReference type="ARBA" id="ARBA00023136"/>
    </source>
</evidence>
<dbReference type="InterPro" id="IPR023041">
    <property type="entry name" value="Glucose_rcpt_Git3-like_N"/>
</dbReference>
<keyword evidence="4 6" id="KW-0472">Membrane</keyword>
<dbReference type="Pfam" id="PF11710">
    <property type="entry name" value="Git3"/>
    <property type="match status" value="1"/>
</dbReference>
<keyword evidence="10" id="KW-1185">Reference proteome</keyword>
<keyword evidence="9" id="KW-0675">Receptor</keyword>
<feature type="region of interest" description="Disordered" evidence="5">
    <location>
        <begin position="580"/>
        <end position="624"/>
    </location>
</feature>
<organism evidence="9 10">
    <name type="scientific">Lophiotrema nucula</name>
    <dbReference type="NCBI Taxonomy" id="690887"/>
    <lineage>
        <taxon>Eukaryota</taxon>
        <taxon>Fungi</taxon>
        <taxon>Dikarya</taxon>
        <taxon>Ascomycota</taxon>
        <taxon>Pezizomycotina</taxon>
        <taxon>Dothideomycetes</taxon>
        <taxon>Pleosporomycetidae</taxon>
        <taxon>Pleosporales</taxon>
        <taxon>Lophiotremataceae</taxon>
        <taxon>Lophiotrema</taxon>
    </lineage>
</organism>
<sequence>MRDPRSFLDKIRLPGATSSSLVVTLVTTYLNIPRVSSAPSPSPNVSFQIAAPVSNWYNKHRTFYVQVSSAACAAVSTAAAFVAFYWFCRMEKRFRHRLIMLLIYGDMMKASWLMIFAVASIARGTITTRSSICQASGFLVQYGTETSDYAVLVMAAHSALQVFRPSLSSQADGLYPYRHLVFAGALVFPIAMSGLAFVNPGWGYMSQGAFCTLPLRPFWYRLALAWVPRYLIAIIIVGLAAAIYAHVGFAFRTFSNADGKPSISTMQSILSTMDIEEGTLSELQPSEPPEEQAIAEQRASSVDHDILASHRASAAHSSLICMLDTHPETLETGGRSQSLPSSPHSGVPPTSRNDFAKFKSGFPTLPASAVQGSQPDNESRNTSPLSGAPQSQAHKNMMHQRSRIHRQLRLLFIYPLVYILMWLIPFINHCMQYQDRWAAHPLYWISLLSTICITLMGTVDCLTFTLRERPWRHIPNSDGSFFGSFLPWVRRDSNSSISTVRTSEVGRLSGSFSKAKPRAPPLDSITDGTVLAGMPALSISIPRVKSSNRTSRSSDQQKVAKNLARMRLKCEKEDRRIANMEKEAKRTKEQGSRRESIVEVLKEDGTREESVKESGSSNGNEVLT</sequence>
<name>A0A6A5ZP50_9PLEO</name>
<feature type="compositionally biased region" description="Polar residues" evidence="5">
    <location>
        <begin position="370"/>
        <end position="394"/>
    </location>
</feature>
<protein>
    <submittedName>
        <fullName evidence="9">G protein-coupled glucose receptor regulating Gpa2-domain-containing protein</fullName>
    </submittedName>
</protein>
<feature type="compositionally biased region" description="Polar residues" evidence="5">
    <location>
        <begin position="613"/>
        <end position="624"/>
    </location>
</feature>
<feature type="transmembrane region" description="Helical" evidence="6">
    <location>
        <begin position="179"/>
        <end position="198"/>
    </location>
</feature>
<accession>A0A6A5ZP50</accession>
<evidence type="ECO:0000256" key="2">
    <source>
        <dbReference type="ARBA" id="ARBA00022692"/>
    </source>
</evidence>
<evidence type="ECO:0000256" key="3">
    <source>
        <dbReference type="ARBA" id="ARBA00022989"/>
    </source>
</evidence>
<feature type="transmembrane region" description="Helical" evidence="6">
    <location>
        <begin position="442"/>
        <end position="466"/>
    </location>
</feature>
<keyword evidence="2 6" id="KW-0812">Transmembrane</keyword>
<comment type="subcellular location">
    <subcellularLocation>
        <location evidence="1">Membrane</location>
        <topology evidence="1">Multi-pass membrane protein</topology>
    </subcellularLocation>
</comment>
<dbReference type="Pfam" id="PF11970">
    <property type="entry name" value="GPR_Gpa2_C"/>
    <property type="match status" value="1"/>
</dbReference>
<feature type="compositionally biased region" description="Basic and acidic residues" evidence="5">
    <location>
        <begin position="580"/>
        <end position="612"/>
    </location>
</feature>
<evidence type="ECO:0000256" key="5">
    <source>
        <dbReference type="SAM" id="MobiDB-lite"/>
    </source>
</evidence>
<feature type="region of interest" description="Disordered" evidence="5">
    <location>
        <begin position="366"/>
        <end position="399"/>
    </location>
</feature>
<dbReference type="SUPFAM" id="SSF81321">
    <property type="entry name" value="Family A G protein-coupled receptor-like"/>
    <property type="match status" value="1"/>
</dbReference>
<dbReference type="PANTHER" id="PTHR23112">
    <property type="entry name" value="G PROTEIN-COUPLED RECEPTOR 157-RELATED"/>
    <property type="match status" value="1"/>
</dbReference>
<dbReference type="OrthoDB" id="5368598at2759"/>
<proteinExistence type="predicted"/>
<feature type="transmembrane region" description="Helical" evidence="6">
    <location>
        <begin position="63"/>
        <end position="87"/>
    </location>
</feature>
<gene>
    <name evidence="9" type="ORF">BDV96DRAFT_484101</name>
</gene>
<evidence type="ECO:0000259" key="8">
    <source>
        <dbReference type="Pfam" id="PF11970"/>
    </source>
</evidence>
<feature type="transmembrane region" description="Helical" evidence="6">
    <location>
        <begin position="408"/>
        <end position="427"/>
    </location>
</feature>
<dbReference type="Gene3D" id="1.20.1070.10">
    <property type="entry name" value="Rhodopsin 7-helix transmembrane proteins"/>
    <property type="match status" value="1"/>
</dbReference>
<feature type="region of interest" description="Disordered" evidence="5">
    <location>
        <begin position="330"/>
        <end position="353"/>
    </location>
</feature>
<evidence type="ECO:0000256" key="1">
    <source>
        <dbReference type="ARBA" id="ARBA00004141"/>
    </source>
</evidence>
<dbReference type="InterPro" id="IPR022596">
    <property type="entry name" value="GPR1/2/3_C"/>
</dbReference>
<evidence type="ECO:0000259" key="7">
    <source>
        <dbReference type="Pfam" id="PF11710"/>
    </source>
</evidence>
<feature type="compositionally biased region" description="Polar residues" evidence="5">
    <location>
        <begin position="545"/>
        <end position="559"/>
    </location>
</feature>
<reference evidence="9" key="1">
    <citation type="journal article" date="2020" name="Stud. Mycol.">
        <title>101 Dothideomycetes genomes: a test case for predicting lifestyles and emergence of pathogens.</title>
        <authorList>
            <person name="Haridas S."/>
            <person name="Albert R."/>
            <person name="Binder M."/>
            <person name="Bloem J."/>
            <person name="Labutti K."/>
            <person name="Salamov A."/>
            <person name="Andreopoulos B."/>
            <person name="Baker S."/>
            <person name="Barry K."/>
            <person name="Bills G."/>
            <person name="Bluhm B."/>
            <person name="Cannon C."/>
            <person name="Castanera R."/>
            <person name="Culley D."/>
            <person name="Daum C."/>
            <person name="Ezra D."/>
            <person name="Gonzalez J."/>
            <person name="Henrissat B."/>
            <person name="Kuo A."/>
            <person name="Liang C."/>
            <person name="Lipzen A."/>
            <person name="Lutzoni F."/>
            <person name="Magnuson J."/>
            <person name="Mondo S."/>
            <person name="Nolan M."/>
            <person name="Ohm R."/>
            <person name="Pangilinan J."/>
            <person name="Park H.-J."/>
            <person name="Ramirez L."/>
            <person name="Alfaro M."/>
            <person name="Sun H."/>
            <person name="Tritt A."/>
            <person name="Yoshinaga Y."/>
            <person name="Zwiers L.-H."/>
            <person name="Turgeon B."/>
            <person name="Goodwin S."/>
            <person name="Spatafora J."/>
            <person name="Crous P."/>
            <person name="Grigoriev I."/>
        </authorList>
    </citation>
    <scope>NUCLEOTIDE SEQUENCE</scope>
    <source>
        <strain evidence="9">CBS 627.86</strain>
    </source>
</reference>